<proteinExistence type="predicted"/>
<dbReference type="PANTHER" id="PTHR47090">
    <property type="entry name" value="PROTEIN EDS1-RELATED"/>
    <property type="match status" value="1"/>
</dbReference>
<dbReference type="PANTHER" id="PTHR47090:SF2">
    <property type="entry name" value="PROTEIN EDS1-RELATED"/>
    <property type="match status" value="1"/>
</dbReference>
<gene>
    <name evidence="1" type="ORF">F2Q70_00040453</name>
</gene>
<dbReference type="EMBL" id="QGKY02000190">
    <property type="protein sequence ID" value="KAF2589326.1"/>
    <property type="molecule type" value="Genomic_DNA"/>
</dbReference>
<reference evidence="1" key="1">
    <citation type="submission" date="2019-12" db="EMBL/GenBank/DDBJ databases">
        <title>Genome sequencing and annotation of Brassica cretica.</title>
        <authorList>
            <person name="Studholme D.J."/>
            <person name="Sarris P.F."/>
        </authorList>
    </citation>
    <scope>NUCLEOTIDE SEQUENCE</scope>
    <source>
        <strain evidence="1">PFS-102/07</strain>
        <tissue evidence="1">Leaf</tissue>
    </source>
</reference>
<evidence type="ECO:0000313" key="1">
    <source>
        <dbReference type="EMBL" id="KAF2589326.1"/>
    </source>
</evidence>
<name>A0A8S9K7I7_BRACR</name>
<accession>A0A8S9K7I7</accession>
<comment type="caution">
    <text evidence="1">The sequence shown here is derived from an EMBL/GenBank/DDBJ whole genome shotgun (WGS) entry which is preliminary data.</text>
</comment>
<sequence>MALEALAGITNDLITRSWKASTRAYNTDHFHKEEERETVVVAFAPSFSEKDWIAPENKSPFGETKMKRAQFPCMRSIGNDVDATVNESFLKNFQVLTSPTTSFCDYDDLRDKKHVLRSS</sequence>
<organism evidence="1">
    <name type="scientific">Brassica cretica</name>
    <name type="common">Mustard</name>
    <dbReference type="NCBI Taxonomy" id="69181"/>
    <lineage>
        <taxon>Eukaryota</taxon>
        <taxon>Viridiplantae</taxon>
        <taxon>Streptophyta</taxon>
        <taxon>Embryophyta</taxon>
        <taxon>Tracheophyta</taxon>
        <taxon>Spermatophyta</taxon>
        <taxon>Magnoliopsida</taxon>
        <taxon>eudicotyledons</taxon>
        <taxon>Gunneridae</taxon>
        <taxon>Pentapetalae</taxon>
        <taxon>rosids</taxon>
        <taxon>malvids</taxon>
        <taxon>Brassicales</taxon>
        <taxon>Brassicaceae</taxon>
        <taxon>Brassiceae</taxon>
        <taxon>Brassica</taxon>
    </lineage>
</organism>
<dbReference type="GO" id="GO:0006952">
    <property type="term" value="P:defense response"/>
    <property type="evidence" value="ECO:0007669"/>
    <property type="project" value="InterPro"/>
</dbReference>
<dbReference type="AlphaFoldDB" id="A0A8S9K7I7"/>
<protein>
    <submittedName>
        <fullName evidence="1">Uncharacterized protein</fullName>
    </submittedName>
</protein>
<dbReference type="InterPro" id="IPR044214">
    <property type="entry name" value="EDS1-like"/>
</dbReference>